<dbReference type="SUPFAM" id="SSF51215">
    <property type="entry name" value="Regulatory protein AraC"/>
    <property type="match status" value="1"/>
</dbReference>
<dbReference type="InterPro" id="IPR003313">
    <property type="entry name" value="AraC-bd"/>
</dbReference>
<evidence type="ECO:0000256" key="3">
    <source>
        <dbReference type="ARBA" id="ARBA00023163"/>
    </source>
</evidence>
<dbReference type="SUPFAM" id="SSF46689">
    <property type="entry name" value="Homeodomain-like"/>
    <property type="match status" value="2"/>
</dbReference>
<gene>
    <name evidence="5" type="ORF">QJS35_00720</name>
</gene>
<protein>
    <submittedName>
        <fullName evidence="5">AraC family transcriptional regulator</fullName>
    </submittedName>
</protein>
<dbReference type="PANTHER" id="PTHR43280">
    <property type="entry name" value="ARAC-FAMILY TRANSCRIPTIONAL REGULATOR"/>
    <property type="match status" value="1"/>
</dbReference>
<evidence type="ECO:0000256" key="1">
    <source>
        <dbReference type="ARBA" id="ARBA00023015"/>
    </source>
</evidence>
<accession>A0ABV1KN80</accession>
<dbReference type="PROSITE" id="PS01124">
    <property type="entry name" value="HTH_ARAC_FAMILY_2"/>
    <property type="match status" value="1"/>
</dbReference>
<dbReference type="Pfam" id="PF12833">
    <property type="entry name" value="HTH_18"/>
    <property type="match status" value="1"/>
</dbReference>
<keyword evidence="1" id="KW-0805">Transcription regulation</keyword>
<dbReference type="CDD" id="cd06986">
    <property type="entry name" value="cupin_MmsR-like_N"/>
    <property type="match status" value="1"/>
</dbReference>
<dbReference type="PANTHER" id="PTHR43280:SF2">
    <property type="entry name" value="HTH-TYPE TRANSCRIPTIONAL REGULATOR EXSA"/>
    <property type="match status" value="1"/>
</dbReference>
<keyword evidence="6" id="KW-1185">Reference proteome</keyword>
<dbReference type="Pfam" id="PF02311">
    <property type="entry name" value="AraC_binding"/>
    <property type="match status" value="1"/>
</dbReference>
<dbReference type="RefSeq" id="WP_232183045.1">
    <property type="nucleotide sequence ID" value="NZ_JAIOAP010000001.1"/>
</dbReference>
<dbReference type="EMBL" id="JASKHM010000001">
    <property type="protein sequence ID" value="MEQ4480907.1"/>
    <property type="molecule type" value="Genomic_DNA"/>
</dbReference>
<evidence type="ECO:0000259" key="4">
    <source>
        <dbReference type="PROSITE" id="PS01124"/>
    </source>
</evidence>
<keyword evidence="2" id="KW-0238">DNA-binding</keyword>
<dbReference type="InterPro" id="IPR009057">
    <property type="entry name" value="Homeodomain-like_sf"/>
</dbReference>
<reference evidence="5 6" key="1">
    <citation type="journal article" date="2023" name="Genome Announc.">
        <title>Pan-Genome Analyses of the Genus Cohnella and Proposal of the Novel Species Cohnella silvisoli sp. nov., Isolated from Forest Soil.</title>
        <authorList>
            <person name="Wang C."/>
            <person name="Mao L."/>
            <person name="Bao G."/>
            <person name="Zhu H."/>
        </authorList>
    </citation>
    <scope>NUCLEOTIDE SEQUENCE [LARGE SCALE GENOMIC DNA]</scope>
    <source>
        <strain evidence="5 6">NL03-T5-1</strain>
    </source>
</reference>
<keyword evidence="3" id="KW-0804">Transcription</keyword>
<feature type="domain" description="HTH araC/xylS-type" evidence="4">
    <location>
        <begin position="173"/>
        <end position="271"/>
    </location>
</feature>
<name>A0ABV1KN80_9BACL</name>
<dbReference type="Proteomes" id="UP001493487">
    <property type="component" value="Unassembled WGS sequence"/>
</dbReference>
<dbReference type="InterPro" id="IPR018060">
    <property type="entry name" value="HTH_AraC"/>
</dbReference>
<comment type="caution">
    <text evidence="5">The sequence shown here is derived from an EMBL/GenBank/DDBJ whole genome shotgun (WGS) entry which is preliminary data.</text>
</comment>
<sequence length="273" mass="31106">MSDIFVNLNRSLFQLYFYGHEKCPPLHSAGPSVRDHYLFVYIDRGKGIFRGNGVTYELTGGDSFFMFPGHLGFYEADAKDPWEYRWVGFHGTHAERFLSGIGLSPDSPIQTHSDKNALIRLFDQLSNLEGDVEYKELFANGILLQVMAVLYNERARSSPSIAPASGTENRYIQKAIQFITQNYAEKISVPMIAAQVGLERSYFTKMFKKHAGKPPHVFLLEVRMHKAASLLKASDLPVEHIAYSTGFNNINHFSATFTRFYRMPPSKYRNQTN</sequence>
<evidence type="ECO:0000256" key="2">
    <source>
        <dbReference type="ARBA" id="ARBA00023125"/>
    </source>
</evidence>
<dbReference type="Gene3D" id="2.60.120.280">
    <property type="entry name" value="Regulatory protein AraC"/>
    <property type="match status" value="1"/>
</dbReference>
<organism evidence="5 6">
    <name type="scientific">Cohnella silvisoli</name>
    <dbReference type="NCBI Taxonomy" id="2873699"/>
    <lineage>
        <taxon>Bacteria</taxon>
        <taxon>Bacillati</taxon>
        <taxon>Bacillota</taxon>
        <taxon>Bacilli</taxon>
        <taxon>Bacillales</taxon>
        <taxon>Paenibacillaceae</taxon>
        <taxon>Cohnella</taxon>
    </lineage>
</organism>
<dbReference type="Gene3D" id="1.10.10.60">
    <property type="entry name" value="Homeodomain-like"/>
    <property type="match status" value="2"/>
</dbReference>
<evidence type="ECO:0000313" key="5">
    <source>
        <dbReference type="EMBL" id="MEQ4480907.1"/>
    </source>
</evidence>
<dbReference type="InterPro" id="IPR037923">
    <property type="entry name" value="HTH-like"/>
</dbReference>
<proteinExistence type="predicted"/>
<dbReference type="SMART" id="SM00342">
    <property type="entry name" value="HTH_ARAC"/>
    <property type="match status" value="1"/>
</dbReference>
<evidence type="ECO:0000313" key="6">
    <source>
        <dbReference type="Proteomes" id="UP001493487"/>
    </source>
</evidence>